<dbReference type="InterPro" id="IPR012505">
    <property type="entry name" value="YbbR"/>
</dbReference>
<dbReference type="PANTHER" id="PTHR37804">
    <property type="entry name" value="CDAA REGULATORY PROTEIN CDAR"/>
    <property type="match status" value="1"/>
</dbReference>
<evidence type="ECO:0008006" key="2">
    <source>
        <dbReference type="Google" id="ProtNLM"/>
    </source>
</evidence>
<dbReference type="Pfam" id="PF07949">
    <property type="entry name" value="YbbR"/>
    <property type="match status" value="3"/>
</dbReference>
<protein>
    <recommendedName>
        <fullName evidence="2">YbbR-like domain-containing protein</fullName>
    </recommendedName>
</protein>
<reference evidence="1" key="1">
    <citation type="journal article" date="2014" name="Front. Microbiol.">
        <title>High frequency of phylogenetically diverse reductive dehalogenase-homologous genes in deep subseafloor sedimentary metagenomes.</title>
        <authorList>
            <person name="Kawai M."/>
            <person name="Futagami T."/>
            <person name="Toyoda A."/>
            <person name="Takaki Y."/>
            <person name="Nishi S."/>
            <person name="Hori S."/>
            <person name="Arai W."/>
            <person name="Tsubouchi T."/>
            <person name="Morono Y."/>
            <person name="Uchiyama I."/>
            <person name="Ito T."/>
            <person name="Fujiyama A."/>
            <person name="Inagaki F."/>
            <person name="Takami H."/>
        </authorList>
    </citation>
    <scope>NUCLEOTIDE SEQUENCE</scope>
    <source>
        <strain evidence="1">Expedition CK06-06</strain>
    </source>
</reference>
<dbReference type="EMBL" id="BART01006504">
    <property type="protein sequence ID" value="GAG64779.1"/>
    <property type="molecule type" value="Genomic_DNA"/>
</dbReference>
<accession>X0Z6R0</accession>
<dbReference type="Gene3D" id="2.170.120.30">
    <property type="match status" value="2"/>
</dbReference>
<organism evidence="1">
    <name type="scientific">marine sediment metagenome</name>
    <dbReference type="NCBI Taxonomy" id="412755"/>
    <lineage>
        <taxon>unclassified sequences</taxon>
        <taxon>metagenomes</taxon>
        <taxon>ecological metagenomes</taxon>
    </lineage>
</organism>
<dbReference type="InterPro" id="IPR053154">
    <property type="entry name" value="c-di-AMP_regulator"/>
</dbReference>
<dbReference type="Gene3D" id="2.170.120.40">
    <property type="entry name" value="YbbR-like domain"/>
    <property type="match status" value="2"/>
</dbReference>
<sequence>IWFLADRGQQKMKEFKNWFLKNIDIKLLSLFLAIILWLYIAGGENPIVENFIDISLTQNNLSEDLAIKEFPTNVSIGIKGPKNIINNISSNQINGIVNFSEISKKGSYKLKVEVAAPKRTQITRVIPSEIKVEVERILAKEAEVGYSLIGVPEKGYSLADEPQFNPYMVKIIGAQSVLESVKQTICAIDISGIKEDLSRKIKIKAVDVNGNEVKEVKIEPDIVEVSISLTRGYPEKQLTVKTKIIGKPAPGYYISEILSNPDEIKIFGNYSKISTIEFLETIPIDVSGITKTLSVKVPPALEEGLNIVEGEVELIEVTIQVKEVIIQKILKNISVVPKNLSPFVSCEIKPEVLDITVEGKNILIDKLKAEDIKAFVKFMDNFKVEQKVKVQVDLPEGIFLIKIEPEEVTVSINK</sequence>
<comment type="caution">
    <text evidence="1">The sequence shown here is derived from an EMBL/GenBank/DDBJ whole genome shotgun (WGS) entry which is preliminary data.</text>
</comment>
<name>X0Z6R0_9ZZZZ</name>
<feature type="non-terminal residue" evidence="1">
    <location>
        <position position="1"/>
    </location>
</feature>
<dbReference type="PANTHER" id="PTHR37804:SF1">
    <property type="entry name" value="CDAA REGULATORY PROTEIN CDAR"/>
    <property type="match status" value="1"/>
</dbReference>
<evidence type="ECO:0000313" key="1">
    <source>
        <dbReference type="EMBL" id="GAG64779.1"/>
    </source>
</evidence>
<proteinExistence type="predicted"/>
<dbReference type="AlphaFoldDB" id="X0Z6R0"/>
<gene>
    <name evidence="1" type="ORF">S01H4_14842</name>
</gene>